<evidence type="ECO:0000313" key="3">
    <source>
        <dbReference type="Proteomes" id="UP000887458"/>
    </source>
</evidence>
<proteinExistence type="predicted"/>
<gene>
    <name evidence="2" type="ORF">DERP_007672</name>
</gene>
<keyword evidence="3" id="KW-1185">Reference proteome</keyword>
<organism evidence="2 3">
    <name type="scientific">Dermatophagoides pteronyssinus</name>
    <name type="common">European house dust mite</name>
    <dbReference type="NCBI Taxonomy" id="6956"/>
    <lineage>
        <taxon>Eukaryota</taxon>
        <taxon>Metazoa</taxon>
        <taxon>Ecdysozoa</taxon>
        <taxon>Arthropoda</taxon>
        <taxon>Chelicerata</taxon>
        <taxon>Arachnida</taxon>
        <taxon>Acari</taxon>
        <taxon>Acariformes</taxon>
        <taxon>Sarcoptiformes</taxon>
        <taxon>Astigmata</taxon>
        <taxon>Psoroptidia</taxon>
        <taxon>Analgoidea</taxon>
        <taxon>Pyroglyphidae</taxon>
        <taxon>Dermatophagoidinae</taxon>
        <taxon>Dermatophagoides</taxon>
    </lineage>
</organism>
<feature type="region of interest" description="Disordered" evidence="1">
    <location>
        <begin position="1"/>
        <end position="24"/>
    </location>
</feature>
<dbReference type="Proteomes" id="UP000887458">
    <property type="component" value="Unassembled WGS sequence"/>
</dbReference>
<dbReference type="EMBL" id="NJHN03000034">
    <property type="protein sequence ID" value="KAH9423078.1"/>
    <property type="molecule type" value="Genomic_DNA"/>
</dbReference>
<name>A0ABQ8JKW5_DERPT</name>
<protein>
    <submittedName>
        <fullName evidence="2">Uncharacterized protein</fullName>
    </submittedName>
</protein>
<comment type="caution">
    <text evidence="2">The sequence shown here is derived from an EMBL/GenBank/DDBJ whole genome shotgun (WGS) entry which is preliminary data.</text>
</comment>
<evidence type="ECO:0000313" key="2">
    <source>
        <dbReference type="EMBL" id="KAH9423078.1"/>
    </source>
</evidence>
<accession>A0ABQ8JKW5</accession>
<sequence>MKHQMTNASHCCTHTTNTYPNGGL</sequence>
<reference evidence="2 3" key="1">
    <citation type="journal article" date="2018" name="J. Allergy Clin. Immunol.">
        <title>High-quality assembly of Dermatophagoides pteronyssinus genome and transcriptome reveals a wide range of novel allergens.</title>
        <authorList>
            <person name="Liu X.Y."/>
            <person name="Yang K.Y."/>
            <person name="Wang M.Q."/>
            <person name="Kwok J.S."/>
            <person name="Zeng X."/>
            <person name="Yang Z."/>
            <person name="Xiao X.J."/>
            <person name="Lau C.P."/>
            <person name="Li Y."/>
            <person name="Huang Z.M."/>
            <person name="Ba J.G."/>
            <person name="Yim A.K."/>
            <person name="Ouyang C.Y."/>
            <person name="Ngai S.M."/>
            <person name="Chan T.F."/>
            <person name="Leung E.L."/>
            <person name="Liu L."/>
            <person name="Liu Z.G."/>
            <person name="Tsui S.K."/>
        </authorList>
    </citation>
    <scope>NUCLEOTIDE SEQUENCE [LARGE SCALE GENOMIC DNA]</scope>
    <source>
        <strain evidence="2">Derp</strain>
    </source>
</reference>
<evidence type="ECO:0000256" key="1">
    <source>
        <dbReference type="SAM" id="MobiDB-lite"/>
    </source>
</evidence>
<reference evidence="2 3" key="2">
    <citation type="journal article" date="2022" name="Mol. Biol. Evol.">
        <title>Comparative Genomics Reveals Insights into the Divergent Evolution of Astigmatic Mites and Household Pest Adaptations.</title>
        <authorList>
            <person name="Xiong Q."/>
            <person name="Wan A.T."/>
            <person name="Liu X."/>
            <person name="Fung C.S."/>
            <person name="Xiao X."/>
            <person name="Malainual N."/>
            <person name="Hou J."/>
            <person name="Wang L."/>
            <person name="Wang M."/>
            <person name="Yang K.Y."/>
            <person name="Cui Y."/>
            <person name="Leung E.L."/>
            <person name="Nong W."/>
            <person name="Shin S.K."/>
            <person name="Au S.W."/>
            <person name="Jeong K.Y."/>
            <person name="Chew F.T."/>
            <person name="Hui J.H."/>
            <person name="Leung T.F."/>
            <person name="Tungtrongchitr A."/>
            <person name="Zhong N."/>
            <person name="Liu Z."/>
            <person name="Tsui S.K."/>
        </authorList>
    </citation>
    <scope>NUCLEOTIDE SEQUENCE [LARGE SCALE GENOMIC DNA]</scope>
    <source>
        <strain evidence="2">Derp</strain>
    </source>
</reference>